<dbReference type="EMBL" id="LXQA010669504">
    <property type="protein sequence ID" value="MCI65100.1"/>
    <property type="molecule type" value="Genomic_DNA"/>
</dbReference>
<accession>A0A392TXU2</accession>
<organism evidence="1 2">
    <name type="scientific">Trifolium medium</name>
    <dbReference type="NCBI Taxonomy" id="97028"/>
    <lineage>
        <taxon>Eukaryota</taxon>
        <taxon>Viridiplantae</taxon>
        <taxon>Streptophyta</taxon>
        <taxon>Embryophyta</taxon>
        <taxon>Tracheophyta</taxon>
        <taxon>Spermatophyta</taxon>
        <taxon>Magnoliopsida</taxon>
        <taxon>eudicotyledons</taxon>
        <taxon>Gunneridae</taxon>
        <taxon>Pentapetalae</taxon>
        <taxon>rosids</taxon>
        <taxon>fabids</taxon>
        <taxon>Fabales</taxon>
        <taxon>Fabaceae</taxon>
        <taxon>Papilionoideae</taxon>
        <taxon>50 kb inversion clade</taxon>
        <taxon>NPAAA clade</taxon>
        <taxon>Hologalegina</taxon>
        <taxon>IRL clade</taxon>
        <taxon>Trifolieae</taxon>
        <taxon>Trifolium</taxon>
    </lineage>
</organism>
<name>A0A392TXU2_9FABA</name>
<evidence type="ECO:0000313" key="1">
    <source>
        <dbReference type="EMBL" id="MCI65100.1"/>
    </source>
</evidence>
<comment type="caution">
    <text evidence="1">The sequence shown here is derived from an EMBL/GenBank/DDBJ whole genome shotgun (WGS) entry which is preliminary data.</text>
</comment>
<proteinExistence type="predicted"/>
<keyword evidence="2" id="KW-1185">Reference proteome</keyword>
<feature type="non-terminal residue" evidence="1">
    <location>
        <position position="1"/>
    </location>
</feature>
<dbReference type="AlphaFoldDB" id="A0A392TXU2"/>
<reference evidence="1 2" key="1">
    <citation type="journal article" date="2018" name="Front. Plant Sci.">
        <title>Red Clover (Trifolium pratense) and Zigzag Clover (T. medium) - A Picture of Genomic Similarities and Differences.</title>
        <authorList>
            <person name="Dluhosova J."/>
            <person name="Istvanek J."/>
            <person name="Nedelnik J."/>
            <person name="Repkova J."/>
        </authorList>
    </citation>
    <scope>NUCLEOTIDE SEQUENCE [LARGE SCALE GENOMIC DNA]</scope>
    <source>
        <strain evidence="2">cv. 10/8</strain>
        <tissue evidence="1">Leaf</tissue>
    </source>
</reference>
<sequence length="73" mass="7738">GRFGFLPSARRAACSGVTRSACAKGGLTFGRLRGAQLDWRDAQQHSPVFLIFLLVFARRAAGAGATRSVLCQG</sequence>
<dbReference type="Proteomes" id="UP000265520">
    <property type="component" value="Unassembled WGS sequence"/>
</dbReference>
<evidence type="ECO:0000313" key="2">
    <source>
        <dbReference type="Proteomes" id="UP000265520"/>
    </source>
</evidence>
<protein>
    <submittedName>
        <fullName evidence="1">Uncharacterized protein</fullName>
    </submittedName>
</protein>